<keyword evidence="2" id="KW-0472">Membrane</keyword>
<gene>
    <name evidence="3" type="ORF">PGLA1383_LOCUS55575</name>
</gene>
<dbReference type="AlphaFoldDB" id="A0A813HTI3"/>
<keyword evidence="2" id="KW-1133">Transmembrane helix</keyword>
<proteinExistence type="predicted"/>
<protein>
    <submittedName>
        <fullName evidence="3">Uncharacterized protein</fullName>
    </submittedName>
</protein>
<feature type="transmembrane region" description="Helical" evidence="2">
    <location>
        <begin position="46"/>
        <end position="66"/>
    </location>
</feature>
<evidence type="ECO:0000313" key="3">
    <source>
        <dbReference type="EMBL" id="CAE8640813.1"/>
    </source>
</evidence>
<reference evidence="3" key="1">
    <citation type="submission" date="2021-02" db="EMBL/GenBank/DDBJ databases">
        <authorList>
            <person name="Dougan E. K."/>
            <person name="Rhodes N."/>
            <person name="Thang M."/>
            <person name="Chan C."/>
        </authorList>
    </citation>
    <scope>NUCLEOTIDE SEQUENCE</scope>
</reference>
<feature type="region of interest" description="Disordered" evidence="1">
    <location>
        <begin position="1"/>
        <end position="24"/>
    </location>
</feature>
<evidence type="ECO:0000256" key="1">
    <source>
        <dbReference type="SAM" id="MobiDB-lite"/>
    </source>
</evidence>
<feature type="non-terminal residue" evidence="3">
    <location>
        <position position="148"/>
    </location>
</feature>
<keyword evidence="2" id="KW-0812">Transmembrane</keyword>
<sequence length="148" mass="16206">MQSEAQGPTPPARPMLRSPLSGTEPEILGGADCPDLPRGLPELARWVLPVVAVLLGFLAQNAGLYFGTRSYVLWMDEAHRPLQGLDDRHQEGSFTAASKSSWLPTLAWGLEIVTDLLPVLWFGVVMRSSNLRLWSQTLLTAALLSTLK</sequence>
<accession>A0A813HTI3</accession>
<keyword evidence="4" id="KW-1185">Reference proteome</keyword>
<evidence type="ECO:0000313" key="4">
    <source>
        <dbReference type="Proteomes" id="UP000654075"/>
    </source>
</evidence>
<organism evidence="3 4">
    <name type="scientific">Polarella glacialis</name>
    <name type="common">Dinoflagellate</name>
    <dbReference type="NCBI Taxonomy" id="89957"/>
    <lineage>
        <taxon>Eukaryota</taxon>
        <taxon>Sar</taxon>
        <taxon>Alveolata</taxon>
        <taxon>Dinophyceae</taxon>
        <taxon>Suessiales</taxon>
        <taxon>Suessiaceae</taxon>
        <taxon>Polarella</taxon>
    </lineage>
</organism>
<name>A0A813HTI3_POLGL</name>
<dbReference type="EMBL" id="CAJNNV010032710">
    <property type="protein sequence ID" value="CAE8640813.1"/>
    <property type="molecule type" value="Genomic_DNA"/>
</dbReference>
<evidence type="ECO:0000256" key="2">
    <source>
        <dbReference type="SAM" id="Phobius"/>
    </source>
</evidence>
<dbReference type="Proteomes" id="UP000654075">
    <property type="component" value="Unassembled WGS sequence"/>
</dbReference>
<comment type="caution">
    <text evidence="3">The sequence shown here is derived from an EMBL/GenBank/DDBJ whole genome shotgun (WGS) entry which is preliminary data.</text>
</comment>